<gene>
    <name evidence="8" type="ORF">SPIROBIBN47_360032</name>
</gene>
<dbReference type="SUPFAM" id="SSF82866">
    <property type="entry name" value="Multidrug efflux transporter AcrB transmembrane domain"/>
    <property type="match status" value="2"/>
</dbReference>
<proteinExistence type="predicted"/>
<feature type="transmembrane region" description="Helical" evidence="6">
    <location>
        <begin position="586"/>
        <end position="610"/>
    </location>
</feature>
<protein>
    <recommendedName>
        <fullName evidence="7">SSD domain-containing protein</fullName>
    </recommendedName>
</protein>
<accession>A0A3P3XKN8</accession>
<name>A0A3P3XKN8_9SPIR</name>
<dbReference type="InterPro" id="IPR004869">
    <property type="entry name" value="MMPL_dom"/>
</dbReference>
<evidence type="ECO:0000256" key="5">
    <source>
        <dbReference type="ARBA" id="ARBA00023136"/>
    </source>
</evidence>
<feature type="transmembrane region" description="Helical" evidence="6">
    <location>
        <begin position="684"/>
        <end position="708"/>
    </location>
</feature>
<dbReference type="PROSITE" id="PS50156">
    <property type="entry name" value="SSD"/>
    <property type="match status" value="2"/>
</dbReference>
<dbReference type="PANTHER" id="PTHR33406">
    <property type="entry name" value="MEMBRANE PROTEIN MJ1562-RELATED"/>
    <property type="match status" value="1"/>
</dbReference>
<feature type="transmembrane region" description="Helical" evidence="6">
    <location>
        <begin position="207"/>
        <end position="226"/>
    </location>
</feature>
<dbReference type="InterPro" id="IPR000731">
    <property type="entry name" value="SSD"/>
</dbReference>
<evidence type="ECO:0000256" key="6">
    <source>
        <dbReference type="SAM" id="Phobius"/>
    </source>
</evidence>
<keyword evidence="5 6" id="KW-0472">Membrane</keyword>
<dbReference type="InterPro" id="IPR050545">
    <property type="entry name" value="Mycobact_MmpL"/>
</dbReference>
<evidence type="ECO:0000256" key="2">
    <source>
        <dbReference type="ARBA" id="ARBA00022475"/>
    </source>
</evidence>
<keyword evidence="4 6" id="KW-1133">Transmembrane helix</keyword>
<comment type="subcellular location">
    <subcellularLocation>
        <location evidence="1">Cell membrane</location>
        <topology evidence="1">Multi-pass membrane protein</topology>
    </subcellularLocation>
</comment>
<dbReference type="Pfam" id="PF03176">
    <property type="entry name" value="MMPL"/>
    <property type="match status" value="2"/>
</dbReference>
<organism evidence="8">
    <name type="scientific">uncultured spirochete</name>
    <dbReference type="NCBI Taxonomy" id="156406"/>
    <lineage>
        <taxon>Bacteria</taxon>
        <taxon>Pseudomonadati</taxon>
        <taxon>Spirochaetota</taxon>
        <taxon>Spirochaetia</taxon>
        <taxon>Spirochaetales</taxon>
        <taxon>environmental samples</taxon>
    </lineage>
</organism>
<feature type="transmembrane region" description="Helical" evidence="6">
    <location>
        <begin position="233"/>
        <end position="253"/>
    </location>
</feature>
<dbReference type="GO" id="GO:0005886">
    <property type="term" value="C:plasma membrane"/>
    <property type="evidence" value="ECO:0007669"/>
    <property type="project" value="UniProtKB-SubCell"/>
</dbReference>
<keyword evidence="2" id="KW-1003">Cell membrane</keyword>
<feature type="transmembrane region" description="Helical" evidence="6">
    <location>
        <begin position="617"/>
        <end position="637"/>
    </location>
</feature>
<dbReference type="AlphaFoldDB" id="A0A3P3XKN8"/>
<evidence type="ECO:0000256" key="3">
    <source>
        <dbReference type="ARBA" id="ARBA00022692"/>
    </source>
</evidence>
<feature type="transmembrane region" description="Helical" evidence="6">
    <location>
        <begin position="643"/>
        <end position="663"/>
    </location>
</feature>
<evidence type="ECO:0000259" key="7">
    <source>
        <dbReference type="PROSITE" id="PS50156"/>
    </source>
</evidence>
<reference evidence="8" key="1">
    <citation type="submission" date="2017-02" db="EMBL/GenBank/DDBJ databases">
        <authorList>
            <person name="Regsiter A."/>
            <person name="William W."/>
        </authorList>
    </citation>
    <scope>NUCLEOTIDE SEQUENCE</scope>
    <source>
        <strain evidence="8">Bib</strain>
    </source>
</reference>
<dbReference type="Gene3D" id="1.20.1640.10">
    <property type="entry name" value="Multidrug efflux transporter AcrB transmembrane domain"/>
    <property type="match status" value="2"/>
</dbReference>
<feature type="domain" description="SSD" evidence="7">
    <location>
        <begin position="236"/>
        <end position="360"/>
    </location>
</feature>
<keyword evidence="3 6" id="KW-0812">Transmembrane</keyword>
<evidence type="ECO:0000313" key="8">
    <source>
        <dbReference type="EMBL" id="SLM14861.1"/>
    </source>
</evidence>
<dbReference type="EMBL" id="FWDM01000030">
    <property type="protein sequence ID" value="SLM14861.1"/>
    <property type="molecule type" value="Genomic_DNA"/>
</dbReference>
<feature type="transmembrane region" description="Helical" evidence="6">
    <location>
        <begin position="310"/>
        <end position="329"/>
    </location>
</feature>
<feature type="transmembrane region" description="Helical" evidence="6">
    <location>
        <begin position="714"/>
        <end position="740"/>
    </location>
</feature>
<evidence type="ECO:0000256" key="1">
    <source>
        <dbReference type="ARBA" id="ARBA00004651"/>
    </source>
</evidence>
<feature type="domain" description="SSD" evidence="7">
    <location>
        <begin position="616"/>
        <end position="742"/>
    </location>
</feature>
<feature type="transmembrane region" description="Helical" evidence="6">
    <location>
        <begin position="259"/>
        <end position="277"/>
    </location>
</feature>
<dbReference type="PANTHER" id="PTHR33406:SF13">
    <property type="entry name" value="MEMBRANE PROTEIN YDFJ"/>
    <property type="match status" value="1"/>
</dbReference>
<evidence type="ECO:0000256" key="4">
    <source>
        <dbReference type="ARBA" id="ARBA00022989"/>
    </source>
</evidence>
<feature type="transmembrane region" description="Helical" evidence="6">
    <location>
        <begin position="393"/>
        <end position="414"/>
    </location>
</feature>
<feature type="transmembrane region" description="Helical" evidence="6">
    <location>
        <begin position="335"/>
        <end position="361"/>
    </location>
</feature>
<sequence length="754" mass="82161">MAKFVYKFRFFIIAAFVLLTLVAALFIPNLRFDGDIQALAPTNVSSVEEYKSVSQTFGGADSLAFSAQSEHLFTPEALSEAAAIGKELQSLPDVSDVVSVFTYVEPVNTTDGLSFIPYVDPDALPQDQASADALRARLSGIKTVSGKLLSADGDTLLYIIQAAPNVSRIRLIEGIQGIMKTHPGFSFQMAGTSFIDYQMVSYMKHDVVVLVAFGLVAVLLVLLIGFRSLRGIFLPLFTIGCSLIITFGFMGLLHAKLTIVALIIPVMLIAICNNYAIHFLTRFYEDVFVNGMTDKVEIIDSSFKSLSKPVWLAFLTTVASFISFVTSPIPRIAEMGLFIAFGITYAFAMTMFFIPALLSVLPPPKKHRRYHANEALISNIAQKAGRRITKRRLAILAVTLVIAIAGIIFIPRIVVDSELANYFNPKDPVRQGIDFINKKVAGSQIIKVSLPLDPRTAEGLAKARQFQDYAESLGSVGSVFSIVDSIQTLNRVFHDNDPAFDTVPDNDEAAAQLLLLVETSLSPERLVQLVSEDYQNLCFSIQLKAVDSATLQKTADMLRAKAHEIVGPQGVAIAGVSLISNQLNHLVIISMLQSFAIAFVLIFAFVAFGFRNIPAGLASAGIMIAIVLVVFGFMGFAKIELSTATALVASITLGVGIDYLIHFSARWFSERTSGKSLEEATSRTLSLTGRGIIINAMAIIFAVIPPFFSQFRPIMYFGILCFMSILLSLIGGLAVMPAMLSAVPERFFKRIRVG</sequence>